<accession>A0A3M8B1R1</accession>
<keyword evidence="1" id="KW-0472">Membrane</keyword>
<evidence type="ECO:0000256" key="1">
    <source>
        <dbReference type="SAM" id="Phobius"/>
    </source>
</evidence>
<proteinExistence type="predicted"/>
<organism evidence="2 3">
    <name type="scientific">Brevibacillus gelatini</name>
    <dbReference type="NCBI Taxonomy" id="1655277"/>
    <lineage>
        <taxon>Bacteria</taxon>
        <taxon>Bacillati</taxon>
        <taxon>Bacillota</taxon>
        <taxon>Bacilli</taxon>
        <taxon>Bacillales</taxon>
        <taxon>Paenibacillaceae</taxon>
        <taxon>Brevibacillus</taxon>
    </lineage>
</organism>
<dbReference type="Proteomes" id="UP000268829">
    <property type="component" value="Unassembled WGS sequence"/>
</dbReference>
<reference evidence="2 3" key="1">
    <citation type="submission" date="2018-10" db="EMBL/GenBank/DDBJ databases">
        <title>Phylogenomics of Brevibacillus.</title>
        <authorList>
            <person name="Dunlap C."/>
        </authorList>
    </citation>
    <scope>NUCLEOTIDE SEQUENCE [LARGE SCALE GENOMIC DNA]</scope>
    <source>
        <strain evidence="2 3">DSM 100115</strain>
    </source>
</reference>
<keyword evidence="3" id="KW-1185">Reference proteome</keyword>
<dbReference type="AlphaFoldDB" id="A0A3M8B1R1"/>
<name>A0A3M8B1R1_9BACL</name>
<gene>
    <name evidence="2" type="ORF">EDM57_10420</name>
</gene>
<dbReference type="EMBL" id="RHHS01000024">
    <property type="protein sequence ID" value="RNB57374.1"/>
    <property type="molecule type" value="Genomic_DNA"/>
</dbReference>
<keyword evidence="1" id="KW-0812">Transmembrane</keyword>
<protein>
    <submittedName>
        <fullName evidence="2">Uncharacterized protein</fullName>
    </submittedName>
</protein>
<comment type="caution">
    <text evidence="2">The sequence shown here is derived from an EMBL/GenBank/DDBJ whole genome shotgun (WGS) entry which is preliminary data.</text>
</comment>
<evidence type="ECO:0000313" key="3">
    <source>
        <dbReference type="Proteomes" id="UP000268829"/>
    </source>
</evidence>
<keyword evidence="1" id="KW-1133">Transmembrane helix</keyword>
<sequence length="62" mass="7034">MYRAGSTVLPARAVDKELFLLYDYLKLEIFAVHIRLLVARLLFVQSVPGAIAIELFLLKSLN</sequence>
<evidence type="ECO:0000313" key="2">
    <source>
        <dbReference type="EMBL" id="RNB57374.1"/>
    </source>
</evidence>
<feature type="transmembrane region" description="Helical" evidence="1">
    <location>
        <begin position="37"/>
        <end position="58"/>
    </location>
</feature>